<evidence type="ECO:0000313" key="2">
    <source>
        <dbReference type="Proteomes" id="UP001549119"/>
    </source>
</evidence>
<name>A0ABV2NP39_9HYPH</name>
<gene>
    <name evidence="1" type="ORF">ABIC20_005579</name>
</gene>
<accession>A0ABV2NP39</accession>
<proteinExistence type="predicted"/>
<comment type="caution">
    <text evidence="1">The sequence shown here is derived from an EMBL/GenBank/DDBJ whole genome shotgun (WGS) entry which is preliminary data.</text>
</comment>
<protein>
    <submittedName>
        <fullName evidence="1">Uncharacterized protein</fullName>
    </submittedName>
</protein>
<keyword evidence="2" id="KW-1185">Reference proteome</keyword>
<dbReference type="Proteomes" id="UP001549119">
    <property type="component" value="Unassembled WGS sequence"/>
</dbReference>
<evidence type="ECO:0000313" key="1">
    <source>
        <dbReference type="EMBL" id="MET3868270.1"/>
    </source>
</evidence>
<dbReference type="RefSeq" id="WP_209650500.1">
    <property type="nucleotide sequence ID" value="NZ_JBEPNV010000001.1"/>
</dbReference>
<reference evidence="1 2" key="1">
    <citation type="submission" date="2024-06" db="EMBL/GenBank/DDBJ databases">
        <title>Genomics of switchgrass bacterial isolates.</title>
        <authorList>
            <person name="Shade A."/>
        </authorList>
    </citation>
    <scope>NUCLEOTIDE SEQUENCE [LARGE SCALE GENOMIC DNA]</scope>
    <source>
        <strain evidence="1 2">PvP084</strain>
    </source>
</reference>
<dbReference type="EMBL" id="JBEPNW010000002">
    <property type="protein sequence ID" value="MET3868270.1"/>
    <property type="molecule type" value="Genomic_DNA"/>
</dbReference>
<organism evidence="1 2">
    <name type="scientific">Methylobacterium radiotolerans</name>
    <dbReference type="NCBI Taxonomy" id="31998"/>
    <lineage>
        <taxon>Bacteria</taxon>
        <taxon>Pseudomonadati</taxon>
        <taxon>Pseudomonadota</taxon>
        <taxon>Alphaproteobacteria</taxon>
        <taxon>Hyphomicrobiales</taxon>
        <taxon>Methylobacteriaceae</taxon>
        <taxon>Methylobacterium</taxon>
    </lineage>
</organism>
<sequence>MSERVVPQPRDFVATLPRLRLTPQQFEDLRDYSASYPTGTTPGKMWRRLDGAFDHAFIRAGGKPYWMVMQYDPAAPSDAEIEAMKARGEPVPTRISILRFKPVIVLRADARPSAAEVAA</sequence>